<reference evidence="5" key="1">
    <citation type="journal article" date="2022" name="bioRxiv">
        <title>Sequencing and chromosome-scale assembly of the giantPleurodeles waltlgenome.</title>
        <authorList>
            <person name="Brown T."/>
            <person name="Elewa A."/>
            <person name="Iarovenko S."/>
            <person name="Subramanian E."/>
            <person name="Araus A.J."/>
            <person name="Petzold A."/>
            <person name="Susuki M."/>
            <person name="Suzuki K.-i.T."/>
            <person name="Hayashi T."/>
            <person name="Toyoda A."/>
            <person name="Oliveira C."/>
            <person name="Osipova E."/>
            <person name="Leigh N.D."/>
            <person name="Simon A."/>
            <person name="Yun M.H."/>
        </authorList>
    </citation>
    <scope>NUCLEOTIDE SEQUENCE</scope>
    <source>
        <strain evidence="5">20211129_DDA</strain>
        <tissue evidence="5">Liver</tissue>
    </source>
</reference>
<name>A0AAV7TWT0_PLEWA</name>
<dbReference type="InterPro" id="IPR002870">
    <property type="entry name" value="Peptidase_M12B_N"/>
</dbReference>
<dbReference type="GO" id="GO:0004222">
    <property type="term" value="F:metalloendopeptidase activity"/>
    <property type="evidence" value="ECO:0007669"/>
    <property type="project" value="InterPro"/>
</dbReference>
<evidence type="ECO:0000256" key="1">
    <source>
        <dbReference type="ARBA" id="ARBA00023157"/>
    </source>
</evidence>
<evidence type="ECO:0000256" key="2">
    <source>
        <dbReference type="PROSITE-ProRule" id="PRU00276"/>
    </source>
</evidence>
<dbReference type="EMBL" id="JANPWB010000006">
    <property type="protein sequence ID" value="KAJ1180705.1"/>
    <property type="molecule type" value="Genomic_DNA"/>
</dbReference>
<dbReference type="PROSITE" id="PS50215">
    <property type="entry name" value="ADAM_MEPRO"/>
    <property type="match status" value="1"/>
</dbReference>
<dbReference type="AlphaFoldDB" id="A0AAV7TWT0"/>
<dbReference type="PANTHER" id="PTHR11905">
    <property type="entry name" value="ADAM A DISINTEGRIN AND METALLOPROTEASE DOMAIN"/>
    <property type="match status" value="1"/>
</dbReference>
<protein>
    <recommendedName>
        <fullName evidence="4">Peptidase M12B domain-containing protein</fullName>
    </recommendedName>
</protein>
<evidence type="ECO:0000313" key="5">
    <source>
        <dbReference type="EMBL" id="KAJ1180705.1"/>
    </source>
</evidence>
<dbReference type="Gene3D" id="3.40.390.10">
    <property type="entry name" value="Collagenase (Catalytic Domain)"/>
    <property type="match status" value="1"/>
</dbReference>
<keyword evidence="1" id="KW-1015">Disulfide bond</keyword>
<dbReference type="GO" id="GO:0005886">
    <property type="term" value="C:plasma membrane"/>
    <property type="evidence" value="ECO:0007669"/>
    <property type="project" value="TreeGrafter"/>
</dbReference>
<gene>
    <name evidence="5" type="ORF">NDU88_005922</name>
</gene>
<dbReference type="Pfam" id="PF01421">
    <property type="entry name" value="Reprolysin"/>
    <property type="match status" value="1"/>
</dbReference>
<keyword evidence="3" id="KW-0732">Signal</keyword>
<feature type="signal peptide" evidence="3">
    <location>
        <begin position="1"/>
        <end position="17"/>
    </location>
</feature>
<organism evidence="5 6">
    <name type="scientific">Pleurodeles waltl</name>
    <name type="common">Iberian ribbed newt</name>
    <dbReference type="NCBI Taxonomy" id="8319"/>
    <lineage>
        <taxon>Eukaryota</taxon>
        <taxon>Metazoa</taxon>
        <taxon>Chordata</taxon>
        <taxon>Craniata</taxon>
        <taxon>Vertebrata</taxon>
        <taxon>Euteleostomi</taxon>
        <taxon>Amphibia</taxon>
        <taxon>Batrachia</taxon>
        <taxon>Caudata</taxon>
        <taxon>Salamandroidea</taxon>
        <taxon>Salamandridae</taxon>
        <taxon>Pleurodelinae</taxon>
        <taxon>Pleurodeles</taxon>
    </lineage>
</organism>
<comment type="caution">
    <text evidence="2">Lacks conserved residue(s) required for the propagation of feature annotation.</text>
</comment>
<dbReference type="SUPFAM" id="SSF55486">
    <property type="entry name" value="Metalloproteases ('zincins'), catalytic domain"/>
    <property type="match status" value="1"/>
</dbReference>
<dbReference type="Proteomes" id="UP001066276">
    <property type="component" value="Chromosome 3_2"/>
</dbReference>
<dbReference type="PANTHER" id="PTHR11905:SF136">
    <property type="entry name" value="DISINTEGRIN AND METALLOPROTEINASE DOMAIN-CONTAINING PROTEIN 9"/>
    <property type="match status" value="1"/>
</dbReference>
<evidence type="ECO:0000259" key="4">
    <source>
        <dbReference type="PROSITE" id="PS50215"/>
    </source>
</evidence>
<comment type="caution">
    <text evidence="5">The sequence shown here is derived from an EMBL/GenBank/DDBJ whole genome shotgun (WGS) entry which is preliminary data.</text>
</comment>
<feature type="chain" id="PRO_5043417587" description="Peptidase M12B domain-containing protein" evidence="3">
    <location>
        <begin position="18"/>
        <end position="428"/>
    </location>
</feature>
<dbReference type="Pfam" id="PF01562">
    <property type="entry name" value="Pep_M12B_propep"/>
    <property type="match status" value="1"/>
</dbReference>
<proteinExistence type="predicted"/>
<accession>A0AAV7TWT0</accession>
<dbReference type="GO" id="GO:0006508">
    <property type="term" value="P:proteolysis"/>
    <property type="evidence" value="ECO:0007669"/>
    <property type="project" value="InterPro"/>
</dbReference>
<dbReference type="InterPro" id="IPR001590">
    <property type="entry name" value="Peptidase_M12B"/>
</dbReference>
<dbReference type="InterPro" id="IPR024079">
    <property type="entry name" value="MetalloPept_cat_dom_sf"/>
</dbReference>
<feature type="domain" description="Peptidase M12B" evidence="4">
    <location>
        <begin position="187"/>
        <end position="263"/>
    </location>
</feature>
<evidence type="ECO:0000256" key="3">
    <source>
        <dbReference type="SAM" id="SignalP"/>
    </source>
</evidence>
<sequence>MAVALAVLLCSLTPCVGLDKFFSVSEITIPRRLLPKSDESTDSLLYAMAFGGEKHFIYLERQNFIPSDLRLYVNGHQYTSPQDLQPLKKDCYYQGYVLDSPNSAVTLRTCAGLRGLVELANISYAIEPFHALHGFRHLLHRLDSLGEDDMLFTDNDTDPHSNRTVQEQLSNLHRARPAPAPASQTTRFLELAIFVTKDLFDSFGSSVSTVTDNMVLLVSYLNTRFSPLDIHIFMISLDIWASSDQVDLLNGTTLEKLDRRGIWLLVLAGQTVVASALHEISGFWDSETQGSLYAICISHNNEDAPLIEPPKDVWAELDPKLVRNCEKAGFRKEANFLIEERWKNLSEIQVTVQDNFLLPGSYRIRASIFSNLEIEKVLGSQSNRSDVSRCTDGKWPGKWKRLLASMKCPDPCKKAINKREQYEGLELI</sequence>
<keyword evidence="6" id="KW-1185">Reference proteome</keyword>
<evidence type="ECO:0000313" key="6">
    <source>
        <dbReference type="Proteomes" id="UP001066276"/>
    </source>
</evidence>